<dbReference type="AlphaFoldDB" id="A0A7C0Y3J1"/>
<reference evidence="1" key="1">
    <citation type="journal article" date="2020" name="mSystems">
        <title>Genome- and Community-Level Interaction Insights into Carbon Utilization and Element Cycling Functions of Hydrothermarchaeota in Hydrothermal Sediment.</title>
        <authorList>
            <person name="Zhou Z."/>
            <person name="Liu Y."/>
            <person name="Xu W."/>
            <person name="Pan J."/>
            <person name="Luo Z.H."/>
            <person name="Li M."/>
        </authorList>
    </citation>
    <scope>NUCLEOTIDE SEQUENCE [LARGE SCALE GENOMIC DNA]</scope>
    <source>
        <strain evidence="1">HyVt-233</strain>
    </source>
</reference>
<comment type="caution">
    <text evidence="1">The sequence shown here is derived from an EMBL/GenBank/DDBJ whole genome shotgun (WGS) entry which is preliminary data.</text>
</comment>
<proteinExistence type="predicted"/>
<evidence type="ECO:0000313" key="1">
    <source>
        <dbReference type="EMBL" id="HDD44786.1"/>
    </source>
</evidence>
<dbReference type="Proteomes" id="UP000886289">
    <property type="component" value="Unassembled WGS sequence"/>
</dbReference>
<dbReference type="EMBL" id="DRBS01000299">
    <property type="protein sequence ID" value="HDD44786.1"/>
    <property type="molecule type" value="Genomic_DNA"/>
</dbReference>
<name>A0A7C0Y3J1_DESA2</name>
<organism evidence="1">
    <name type="scientific">Desulfofervidus auxilii</name>
    <dbReference type="NCBI Taxonomy" id="1621989"/>
    <lineage>
        <taxon>Bacteria</taxon>
        <taxon>Pseudomonadati</taxon>
        <taxon>Thermodesulfobacteriota</taxon>
        <taxon>Candidatus Desulfofervidia</taxon>
        <taxon>Candidatus Desulfofervidales</taxon>
        <taxon>Candidatus Desulfofervidaceae</taxon>
        <taxon>Candidatus Desulfofervidus</taxon>
    </lineage>
</organism>
<protein>
    <submittedName>
        <fullName evidence="1">Glycosaminoglycan attachment protein</fullName>
    </submittedName>
</protein>
<sequence length="464" mass="54221">MEVKRIDPKRFEIYVSLSRHPYAFYFCKEIAWYSNIEESILGVVVLDLTDYDYAAIVLGKDSNGIFRAIDYQVNFDTIEKAIAWLFRMIKWYSFVEKQKNSSTSCNKKKKSINLFKPIIPPVKQHPYFIILNRDPAFLPAKTIINLLMPHFQDIDGNFVRDFQSAGFDSRIWELFLFMYFNEENLIIKREHHAPDFIVEKFNKCVAIEATTVGRKESKPKIIMDFQEMVSKLNSINPLNIRRKLQNEMPIKFGSPLYSKLKKKYWELDQVKGKPFVLAIADFHDDLSMVWSVSALIRYLYGIEYFFYYNTDGQLVLVPKKIKFHKHGTKTIPSGFFFQPGTEHISAVLFSSSGTISKFNRMGRQAGFKVDNIIMYRVGTCYNHNPNAWLPKKFAYIVDESCCETWAEGISMFHNPNALYPVPKELFPSIAHHFFDGKKIISEIPEFFPFSSITFYFKIKKRQGG</sequence>
<gene>
    <name evidence="1" type="ORF">ENG63_08020</name>
</gene>
<accession>A0A7C0Y3J1</accession>